<comment type="caution">
    <text evidence="2">The sequence shown here is derived from an EMBL/GenBank/DDBJ whole genome shotgun (WGS) entry which is preliminary data.</text>
</comment>
<reference evidence="2 3" key="1">
    <citation type="submission" date="2018-10" db="EMBL/GenBank/DDBJ databases">
        <authorList>
            <person name="Ekblom R."/>
            <person name="Jareborg N."/>
        </authorList>
    </citation>
    <scope>NUCLEOTIDE SEQUENCE [LARGE SCALE GENOMIC DNA]</scope>
    <source>
        <tissue evidence="2">Muscle</tissue>
    </source>
</reference>
<dbReference type="EMBL" id="CYRY02012402">
    <property type="protein sequence ID" value="VCW79641.1"/>
    <property type="molecule type" value="Genomic_DNA"/>
</dbReference>
<organism evidence="2 3">
    <name type="scientific">Gulo gulo</name>
    <name type="common">Wolverine</name>
    <name type="synonym">Gluton</name>
    <dbReference type="NCBI Taxonomy" id="48420"/>
    <lineage>
        <taxon>Eukaryota</taxon>
        <taxon>Metazoa</taxon>
        <taxon>Chordata</taxon>
        <taxon>Craniata</taxon>
        <taxon>Vertebrata</taxon>
        <taxon>Euteleostomi</taxon>
        <taxon>Mammalia</taxon>
        <taxon>Eutheria</taxon>
        <taxon>Laurasiatheria</taxon>
        <taxon>Carnivora</taxon>
        <taxon>Caniformia</taxon>
        <taxon>Musteloidea</taxon>
        <taxon>Mustelidae</taxon>
        <taxon>Guloninae</taxon>
        <taxon>Gulo</taxon>
    </lineage>
</organism>
<evidence type="ECO:0000313" key="2">
    <source>
        <dbReference type="EMBL" id="VCW79641.1"/>
    </source>
</evidence>
<sequence length="191" mass="20077">QRRSCAGPDPELARGSQGPGGQGAAAARPLSPSTSALARVHAFLPLMASQPGGAAPSRSVPCPGRPGAAVGAEPPSLSQLTSMTRYRARSRRRAIVVSAWEAGASPTRARTGRSTCTATPWVMVVPNTPSPLRRSKPCTLITRSPGPMMATEACPRGQLYPLARTRAWSKCPSLPHPQELKMLSPVLLPRC</sequence>
<evidence type="ECO:0000313" key="3">
    <source>
        <dbReference type="Proteomes" id="UP000269945"/>
    </source>
</evidence>
<feature type="region of interest" description="Disordered" evidence="1">
    <location>
        <begin position="50"/>
        <end position="75"/>
    </location>
</feature>
<dbReference type="AlphaFoldDB" id="A0A9X9LQZ8"/>
<feature type="non-terminal residue" evidence="2">
    <location>
        <position position="191"/>
    </location>
</feature>
<protein>
    <submittedName>
        <fullName evidence="2">Uncharacterized protein</fullName>
    </submittedName>
</protein>
<accession>A0A9X9LQZ8</accession>
<keyword evidence="3" id="KW-1185">Reference proteome</keyword>
<feature type="region of interest" description="Disordered" evidence="1">
    <location>
        <begin position="1"/>
        <end position="32"/>
    </location>
</feature>
<dbReference type="Proteomes" id="UP000269945">
    <property type="component" value="Unassembled WGS sequence"/>
</dbReference>
<proteinExistence type="predicted"/>
<feature type="non-terminal residue" evidence="2">
    <location>
        <position position="1"/>
    </location>
</feature>
<gene>
    <name evidence="2" type="ORF">BN2614_LOCUS2</name>
</gene>
<evidence type="ECO:0000256" key="1">
    <source>
        <dbReference type="SAM" id="MobiDB-lite"/>
    </source>
</evidence>
<name>A0A9X9LQZ8_GULGU</name>